<protein>
    <submittedName>
        <fullName evidence="2">Uncharacterized protein</fullName>
    </submittedName>
</protein>
<dbReference type="AlphaFoldDB" id="A0A815IDK3"/>
<name>A0A815IDK3_9BILA</name>
<dbReference type="Proteomes" id="UP000663864">
    <property type="component" value="Unassembled WGS sequence"/>
</dbReference>
<feature type="region of interest" description="Disordered" evidence="1">
    <location>
        <begin position="1"/>
        <end position="40"/>
    </location>
</feature>
<feature type="compositionally biased region" description="Polar residues" evidence="1">
    <location>
        <begin position="1"/>
        <end position="11"/>
    </location>
</feature>
<feature type="compositionally biased region" description="Polar residues" evidence="1">
    <location>
        <begin position="19"/>
        <end position="30"/>
    </location>
</feature>
<dbReference type="EMBL" id="CAJNOT010003145">
    <property type="protein sequence ID" value="CAF1366918.1"/>
    <property type="molecule type" value="Genomic_DNA"/>
</dbReference>
<accession>A0A815IDK3</accession>
<evidence type="ECO:0000313" key="2">
    <source>
        <dbReference type="EMBL" id="CAF1366918.1"/>
    </source>
</evidence>
<sequence length="103" mass="12295">MATTTMITSTPMEDKKKTSSANKHNRSTVARTLKHNPKYELKKDELRHEHVKEDILNEQIPMNNVYETQPVQLEEVIIQQRKQIYFKEKFQLRNELDNIKLDN</sequence>
<gene>
    <name evidence="2" type="ORF">ZHD862_LOCUS31381</name>
</gene>
<organism evidence="2 3">
    <name type="scientific">Rotaria sordida</name>
    <dbReference type="NCBI Taxonomy" id="392033"/>
    <lineage>
        <taxon>Eukaryota</taxon>
        <taxon>Metazoa</taxon>
        <taxon>Spiralia</taxon>
        <taxon>Gnathifera</taxon>
        <taxon>Rotifera</taxon>
        <taxon>Eurotatoria</taxon>
        <taxon>Bdelloidea</taxon>
        <taxon>Philodinida</taxon>
        <taxon>Philodinidae</taxon>
        <taxon>Rotaria</taxon>
    </lineage>
</organism>
<reference evidence="2" key="1">
    <citation type="submission" date="2021-02" db="EMBL/GenBank/DDBJ databases">
        <authorList>
            <person name="Nowell W R."/>
        </authorList>
    </citation>
    <scope>NUCLEOTIDE SEQUENCE</scope>
</reference>
<comment type="caution">
    <text evidence="2">The sequence shown here is derived from an EMBL/GenBank/DDBJ whole genome shotgun (WGS) entry which is preliminary data.</text>
</comment>
<evidence type="ECO:0000313" key="3">
    <source>
        <dbReference type="Proteomes" id="UP000663864"/>
    </source>
</evidence>
<evidence type="ECO:0000256" key="1">
    <source>
        <dbReference type="SAM" id="MobiDB-lite"/>
    </source>
</evidence>
<proteinExistence type="predicted"/>